<accession>A0A0E9Q721</accession>
<evidence type="ECO:0000313" key="2">
    <source>
        <dbReference type="EMBL" id="JAH12307.1"/>
    </source>
</evidence>
<keyword evidence="1" id="KW-0812">Transmembrane</keyword>
<reference evidence="2" key="2">
    <citation type="journal article" date="2015" name="Fish Shellfish Immunol.">
        <title>Early steps in the European eel (Anguilla anguilla)-Vibrio vulnificus interaction in the gills: Role of the RtxA13 toxin.</title>
        <authorList>
            <person name="Callol A."/>
            <person name="Pajuelo D."/>
            <person name="Ebbesson L."/>
            <person name="Teles M."/>
            <person name="MacKenzie S."/>
            <person name="Amaro C."/>
        </authorList>
    </citation>
    <scope>NUCLEOTIDE SEQUENCE</scope>
</reference>
<name>A0A0E9Q721_ANGAN</name>
<keyword evidence="1" id="KW-1133">Transmembrane helix</keyword>
<sequence>MTRLQHYSSSVFLLRCFTCTSDAVLELFCVCVFIYKSKYHVHCQIISY</sequence>
<protein>
    <submittedName>
        <fullName evidence="2">Uncharacterized protein</fullName>
    </submittedName>
</protein>
<organism evidence="2">
    <name type="scientific">Anguilla anguilla</name>
    <name type="common">European freshwater eel</name>
    <name type="synonym">Muraena anguilla</name>
    <dbReference type="NCBI Taxonomy" id="7936"/>
    <lineage>
        <taxon>Eukaryota</taxon>
        <taxon>Metazoa</taxon>
        <taxon>Chordata</taxon>
        <taxon>Craniata</taxon>
        <taxon>Vertebrata</taxon>
        <taxon>Euteleostomi</taxon>
        <taxon>Actinopterygii</taxon>
        <taxon>Neopterygii</taxon>
        <taxon>Teleostei</taxon>
        <taxon>Anguilliformes</taxon>
        <taxon>Anguillidae</taxon>
        <taxon>Anguilla</taxon>
    </lineage>
</organism>
<dbReference type="AlphaFoldDB" id="A0A0E9Q721"/>
<feature type="transmembrane region" description="Helical" evidence="1">
    <location>
        <begin position="12"/>
        <end position="35"/>
    </location>
</feature>
<keyword evidence="1" id="KW-0472">Membrane</keyword>
<proteinExistence type="predicted"/>
<dbReference type="EMBL" id="GBXM01096270">
    <property type="protein sequence ID" value="JAH12307.1"/>
    <property type="molecule type" value="Transcribed_RNA"/>
</dbReference>
<reference evidence="2" key="1">
    <citation type="submission" date="2014-11" db="EMBL/GenBank/DDBJ databases">
        <authorList>
            <person name="Amaro Gonzalez C."/>
        </authorList>
    </citation>
    <scope>NUCLEOTIDE SEQUENCE</scope>
</reference>
<evidence type="ECO:0000256" key="1">
    <source>
        <dbReference type="SAM" id="Phobius"/>
    </source>
</evidence>